<organism evidence="2 3">
    <name type="scientific">Dokdonella ginsengisoli</name>
    <dbReference type="NCBI Taxonomy" id="363846"/>
    <lineage>
        <taxon>Bacteria</taxon>
        <taxon>Pseudomonadati</taxon>
        <taxon>Pseudomonadota</taxon>
        <taxon>Gammaproteobacteria</taxon>
        <taxon>Lysobacterales</taxon>
        <taxon>Rhodanobacteraceae</taxon>
        <taxon>Dokdonella</taxon>
    </lineage>
</organism>
<gene>
    <name evidence="2" type="ORF">ACFO6Q_08580</name>
</gene>
<keyword evidence="3" id="KW-1185">Reference proteome</keyword>
<sequence>MFLMSFWLPILLSAVFVFLASAVINMALKFWHGPDMKGFANEDEVAAAIRRGNPAPGLYMMPFCDPATYKDPAVQAKFNQGPVAKIYLSPNGMKSLGSHLGAWFLLCLAISVVCAGLAGTVLPPGAGSHAIWHTVGLAALLGYSFGEPTNAIWRGQPWIVSLKYAIDGLVYAIVTAATFAWLWPGA</sequence>
<comment type="caution">
    <text evidence="2">The sequence shown here is derived from an EMBL/GenBank/DDBJ whole genome shotgun (WGS) entry which is preliminary data.</text>
</comment>
<proteinExistence type="predicted"/>
<reference evidence="3" key="1">
    <citation type="journal article" date="2019" name="Int. J. Syst. Evol. Microbiol.">
        <title>The Global Catalogue of Microorganisms (GCM) 10K type strain sequencing project: providing services to taxonomists for standard genome sequencing and annotation.</title>
        <authorList>
            <consortium name="The Broad Institute Genomics Platform"/>
            <consortium name="The Broad Institute Genome Sequencing Center for Infectious Disease"/>
            <person name="Wu L."/>
            <person name="Ma J."/>
        </authorList>
    </citation>
    <scope>NUCLEOTIDE SEQUENCE [LARGE SCALE GENOMIC DNA]</scope>
    <source>
        <strain evidence="3">CCUG 30340</strain>
    </source>
</reference>
<evidence type="ECO:0008006" key="4">
    <source>
        <dbReference type="Google" id="ProtNLM"/>
    </source>
</evidence>
<dbReference type="Proteomes" id="UP001595886">
    <property type="component" value="Unassembled WGS sequence"/>
</dbReference>
<evidence type="ECO:0000313" key="3">
    <source>
        <dbReference type="Proteomes" id="UP001595886"/>
    </source>
</evidence>
<accession>A0ABV9QUD5</accession>
<evidence type="ECO:0000256" key="1">
    <source>
        <dbReference type="SAM" id="Phobius"/>
    </source>
</evidence>
<feature type="transmembrane region" description="Helical" evidence="1">
    <location>
        <begin position="158"/>
        <end position="183"/>
    </location>
</feature>
<feature type="transmembrane region" description="Helical" evidence="1">
    <location>
        <begin position="6"/>
        <end position="28"/>
    </location>
</feature>
<dbReference type="RefSeq" id="WP_380020226.1">
    <property type="nucleotide sequence ID" value="NZ_JBHSHD010000007.1"/>
</dbReference>
<evidence type="ECO:0000313" key="2">
    <source>
        <dbReference type="EMBL" id="MFC4820378.1"/>
    </source>
</evidence>
<protein>
    <recommendedName>
        <fullName evidence="4">DUF1761 domain-containing protein</fullName>
    </recommendedName>
</protein>
<feature type="transmembrane region" description="Helical" evidence="1">
    <location>
        <begin position="130"/>
        <end position="146"/>
    </location>
</feature>
<dbReference type="EMBL" id="JBHSHD010000007">
    <property type="protein sequence ID" value="MFC4820378.1"/>
    <property type="molecule type" value="Genomic_DNA"/>
</dbReference>
<name>A0ABV9QUD5_9GAMM</name>
<feature type="transmembrane region" description="Helical" evidence="1">
    <location>
        <begin position="100"/>
        <end position="118"/>
    </location>
</feature>
<keyword evidence="1" id="KW-0812">Transmembrane</keyword>
<keyword evidence="1" id="KW-1133">Transmembrane helix</keyword>
<keyword evidence="1" id="KW-0472">Membrane</keyword>